<dbReference type="Gene3D" id="3.60.21.10">
    <property type="match status" value="1"/>
</dbReference>
<reference evidence="2 3" key="1">
    <citation type="submission" date="2018-11" db="EMBL/GenBank/DDBJ databases">
        <title>Sequencing the genomes of 1000 actinobacteria strains.</title>
        <authorList>
            <person name="Klenk H.-P."/>
        </authorList>
    </citation>
    <scope>NUCLEOTIDE SEQUENCE [LARGE SCALE GENOMIC DNA]</scope>
    <source>
        <strain evidence="2 3">DSM 15700</strain>
    </source>
</reference>
<feature type="domain" description="Calcineurin-like phosphoesterase" evidence="1">
    <location>
        <begin position="3"/>
        <end position="166"/>
    </location>
</feature>
<organism evidence="2 3">
    <name type="scientific">Myceligenerans xiligouense</name>
    <dbReference type="NCBI Taxonomy" id="253184"/>
    <lineage>
        <taxon>Bacteria</taxon>
        <taxon>Bacillati</taxon>
        <taxon>Actinomycetota</taxon>
        <taxon>Actinomycetes</taxon>
        <taxon>Micrococcales</taxon>
        <taxon>Promicromonosporaceae</taxon>
        <taxon>Myceligenerans</taxon>
    </lineage>
</organism>
<protein>
    <submittedName>
        <fullName evidence="2">Calcineurin-like phosphoesterase family protein</fullName>
    </submittedName>
</protein>
<dbReference type="Pfam" id="PF00149">
    <property type="entry name" value="Metallophos"/>
    <property type="match status" value="1"/>
</dbReference>
<dbReference type="OrthoDB" id="5380073at2"/>
<proteinExistence type="predicted"/>
<dbReference type="Proteomes" id="UP000280501">
    <property type="component" value="Unassembled WGS sequence"/>
</dbReference>
<dbReference type="EMBL" id="RKQZ01000001">
    <property type="protein sequence ID" value="RPF21159.1"/>
    <property type="molecule type" value="Genomic_DNA"/>
</dbReference>
<sequence length="218" mass="24288">MATYFTSDMHFGHTNIIRFCDRPFDDVGHMNARLAELWNDTVSDDDTVWVLGDVALGALDDSLTWIGRLTGHKILVPGNHDRCWVGDRALGRGTPEARAERREKARARYLAAGFAEIHDDPGRFPIAGSEAAVSHFPFSGDSHGEDRYVEHRPEDDGGWVLHGHVHDTWRQRDRQLNVGVDAWGGRPVAVDRLAALIADGPRDLEPLTWDLPAGLSRP</sequence>
<dbReference type="RefSeq" id="WP_123814233.1">
    <property type="nucleotide sequence ID" value="NZ_RKQZ01000001.1"/>
</dbReference>
<name>A0A3N4YJ42_9MICO</name>
<accession>A0A3N4YJ42</accession>
<dbReference type="InterPro" id="IPR004843">
    <property type="entry name" value="Calcineurin-like_PHP"/>
</dbReference>
<dbReference type="AlphaFoldDB" id="A0A3N4YJ42"/>
<evidence type="ECO:0000313" key="3">
    <source>
        <dbReference type="Proteomes" id="UP000280501"/>
    </source>
</evidence>
<dbReference type="InterPro" id="IPR029052">
    <property type="entry name" value="Metallo-depent_PP-like"/>
</dbReference>
<evidence type="ECO:0000313" key="2">
    <source>
        <dbReference type="EMBL" id="RPF21159.1"/>
    </source>
</evidence>
<evidence type="ECO:0000259" key="1">
    <source>
        <dbReference type="Pfam" id="PF00149"/>
    </source>
</evidence>
<gene>
    <name evidence="2" type="ORF">EDD34_1781</name>
</gene>
<comment type="caution">
    <text evidence="2">The sequence shown here is derived from an EMBL/GenBank/DDBJ whole genome shotgun (WGS) entry which is preliminary data.</text>
</comment>
<keyword evidence="3" id="KW-1185">Reference proteome</keyword>
<dbReference type="SUPFAM" id="SSF56300">
    <property type="entry name" value="Metallo-dependent phosphatases"/>
    <property type="match status" value="1"/>
</dbReference>
<dbReference type="GO" id="GO:0016787">
    <property type="term" value="F:hydrolase activity"/>
    <property type="evidence" value="ECO:0007669"/>
    <property type="project" value="InterPro"/>
</dbReference>